<organism evidence="1 2">
    <name type="scientific">Haemonchus contortus</name>
    <name type="common">Barber pole worm</name>
    <dbReference type="NCBI Taxonomy" id="6289"/>
    <lineage>
        <taxon>Eukaryota</taxon>
        <taxon>Metazoa</taxon>
        <taxon>Ecdysozoa</taxon>
        <taxon>Nematoda</taxon>
        <taxon>Chromadorea</taxon>
        <taxon>Rhabditida</taxon>
        <taxon>Rhabditina</taxon>
        <taxon>Rhabditomorpha</taxon>
        <taxon>Strongyloidea</taxon>
        <taxon>Trichostrongylidae</taxon>
        <taxon>Haemonchus</taxon>
    </lineage>
</organism>
<name>A0A7I4Y5W7_HAECO</name>
<reference evidence="2" key="1">
    <citation type="submission" date="2020-12" db="UniProtKB">
        <authorList>
            <consortium name="WormBaseParasite"/>
        </authorList>
    </citation>
    <scope>IDENTIFICATION</scope>
    <source>
        <strain evidence="2">MHco3</strain>
    </source>
</reference>
<evidence type="ECO:0000313" key="2">
    <source>
        <dbReference type="WBParaSite" id="HCON_00049620-00001"/>
    </source>
</evidence>
<dbReference type="Proteomes" id="UP000025227">
    <property type="component" value="Unplaced"/>
</dbReference>
<dbReference type="AlphaFoldDB" id="A0A7I4Y5W7"/>
<sequence length="104" mass="11774">MNLCGKYPHCENAPPTAGVTSSYLEFPYKQTDRQTDRQSALYIVRIVEACSTRFDSMPFGENSSKYGKSKDYILRKRSTQGSVWTRNNIVTVVQPLVTSISAMR</sequence>
<accession>A0A7I4Y5W7</accession>
<proteinExistence type="predicted"/>
<dbReference type="WBParaSite" id="HCON_00049620-00001">
    <property type="protein sequence ID" value="HCON_00049620-00001"/>
    <property type="gene ID" value="HCON_00049620"/>
</dbReference>
<protein>
    <submittedName>
        <fullName evidence="2">Uncharacterized protein</fullName>
    </submittedName>
</protein>
<evidence type="ECO:0000313" key="1">
    <source>
        <dbReference type="Proteomes" id="UP000025227"/>
    </source>
</evidence>
<keyword evidence="1" id="KW-1185">Reference proteome</keyword>